<reference evidence="3" key="1">
    <citation type="journal article" date="2013" name="Environ. Microbiol.">
        <title>Microbiota from the distal guts of lean and obese adolescents exhibit partial functional redundancy besides clear differences in community structure.</title>
        <authorList>
            <person name="Ferrer M."/>
            <person name="Ruiz A."/>
            <person name="Lanza F."/>
            <person name="Haange S.B."/>
            <person name="Oberbach A."/>
            <person name="Till H."/>
            <person name="Bargiela R."/>
            <person name="Campoy C."/>
            <person name="Segura M.T."/>
            <person name="Richter M."/>
            <person name="von Bergen M."/>
            <person name="Seifert J."/>
            <person name="Suarez A."/>
        </authorList>
    </citation>
    <scope>NUCLEOTIDE SEQUENCE</scope>
</reference>
<dbReference type="GO" id="GO:0000034">
    <property type="term" value="F:adenine deaminase activity"/>
    <property type="evidence" value="ECO:0007669"/>
    <property type="project" value="TreeGrafter"/>
</dbReference>
<dbReference type="Gene3D" id="2.30.40.10">
    <property type="entry name" value="Urease, subunit C, domain 1"/>
    <property type="match status" value="1"/>
</dbReference>
<name>K1S223_9ZZZZ</name>
<protein>
    <submittedName>
        <fullName evidence="3">Adenine deaminase</fullName>
    </submittedName>
</protein>
<dbReference type="EMBL" id="AJWY01012627">
    <property type="protein sequence ID" value="EKC49414.1"/>
    <property type="molecule type" value="Genomic_DNA"/>
</dbReference>
<dbReference type="InterPro" id="IPR032466">
    <property type="entry name" value="Metal_Hydrolase"/>
</dbReference>
<organism evidence="3">
    <name type="scientific">human gut metagenome</name>
    <dbReference type="NCBI Taxonomy" id="408170"/>
    <lineage>
        <taxon>unclassified sequences</taxon>
        <taxon>metagenomes</taxon>
        <taxon>organismal metagenomes</taxon>
    </lineage>
</organism>
<gene>
    <name evidence="3" type="ORF">LEA_18407</name>
</gene>
<evidence type="ECO:0000259" key="2">
    <source>
        <dbReference type="Pfam" id="PF01979"/>
    </source>
</evidence>
<dbReference type="SUPFAM" id="SSF51556">
    <property type="entry name" value="Metallo-dependent hydrolases"/>
    <property type="match status" value="1"/>
</dbReference>
<proteinExistence type="predicted"/>
<feature type="non-terminal residue" evidence="3">
    <location>
        <position position="111"/>
    </location>
</feature>
<accession>K1S223</accession>
<evidence type="ECO:0000313" key="3">
    <source>
        <dbReference type="EMBL" id="EKC49414.1"/>
    </source>
</evidence>
<sequence length="111" mass="11926">MKRLLKNGTVVNVFTGELIKTNVLFENGIILGVDDYGDDEADEVIDAAGKYICPGFIDGHIHIESTMLTCPEFAKTAVSHGTTAVIADPHEIANVSGKDGLRYMLESSEGL</sequence>
<dbReference type="AlphaFoldDB" id="K1S223"/>
<dbReference type="SUPFAM" id="SSF51338">
    <property type="entry name" value="Composite domain of metallo-dependent hydrolases"/>
    <property type="match status" value="1"/>
</dbReference>
<dbReference type="PANTHER" id="PTHR11113">
    <property type="entry name" value="N-ACETYLGLUCOSAMINE-6-PHOSPHATE DEACETYLASE"/>
    <property type="match status" value="1"/>
</dbReference>
<dbReference type="InterPro" id="IPR006680">
    <property type="entry name" value="Amidohydro-rel"/>
</dbReference>
<dbReference type="Gene3D" id="3.20.20.140">
    <property type="entry name" value="Metal-dependent hydrolases"/>
    <property type="match status" value="1"/>
</dbReference>
<keyword evidence="1" id="KW-0378">Hydrolase</keyword>
<comment type="caution">
    <text evidence="3">The sequence shown here is derived from an EMBL/GenBank/DDBJ whole genome shotgun (WGS) entry which is preliminary data.</text>
</comment>
<dbReference type="Pfam" id="PF01979">
    <property type="entry name" value="Amidohydro_1"/>
    <property type="match status" value="1"/>
</dbReference>
<dbReference type="PANTHER" id="PTHR11113:SF2">
    <property type="entry name" value="ADENINE DEAMINASE"/>
    <property type="match status" value="1"/>
</dbReference>
<dbReference type="InterPro" id="IPR011059">
    <property type="entry name" value="Metal-dep_hydrolase_composite"/>
</dbReference>
<evidence type="ECO:0000256" key="1">
    <source>
        <dbReference type="ARBA" id="ARBA00022801"/>
    </source>
</evidence>
<feature type="domain" description="Amidohydrolase-related" evidence="2">
    <location>
        <begin position="51"/>
        <end position="109"/>
    </location>
</feature>